<accession>A0AA39HVZ5</accession>
<dbReference type="PANTHER" id="PTHR45627">
    <property type="entry name" value="ADENYLATE CYCLASE TYPE 1"/>
    <property type="match status" value="1"/>
</dbReference>
<dbReference type="PROSITE" id="PS00452">
    <property type="entry name" value="GUANYLATE_CYCLASE_1"/>
    <property type="match status" value="2"/>
</dbReference>
<dbReference type="SMART" id="SM00044">
    <property type="entry name" value="CYCc"/>
    <property type="match status" value="2"/>
</dbReference>
<dbReference type="PANTHER" id="PTHR45627:SF12">
    <property type="entry name" value="ADENYLATE CYCLASE TYPE 2"/>
    <property type="match status" value="1"/>
</dbReference>
<dbReference type="CDD" id="cd07302">
    <property type="entry name" value="CHD"/>
    <property type="match status" value="2"/>
</dbReference>
<keyword evidence="7" id="KW-0479">Metal-binding</keyword>
<evidence type="ECO:0000256" key="11">
    <source>
        <dbReference type="ARBA" id="ARBA00022989"/>
    </source>
</evidence>
<feature type="transmembrane region" description="Helical" evidence="16">
    <location>
        <begin position="614"/>
        <end position="635"/>
    </location>
</feature>
<proteinExistence type="inferred from homology"/>
<keyword evidence="9" id="KW-0067">ATP-binding</keyword>
<name>A0AA39HVZ5_9BILA</name>
<comment type="caution">
    <text evidence="18">The sequence shown here is derived from an EMBL/GenBank/DDBJ whole genome shotgun (WGS) entry which is preliminary data.</text>
</comment>
<evidence type="ECO:0000256" key="8">
    <source>
        <dbReference type="ARBA" id="ARBA00022741"/>
    </source>
</evidence>
<dbReference type="GO" id="GO:0004383">
    <property type="term" value="F:guanylate cyclase activity"/>
    <property type="evidence" value="ECO:0007669"/>
    <property type="project" value="UniProtKB-EC"/>
</dbReference>
<dbReference type="GO" id="GO:0005886">
    <property type="term" value="C:plasma membrane"/>
    <property type="evidence" value="ECO:0007669"/>
    <property type="project" value="TreeGrafter"/>
</dbReference>
<sequence>MGCLRSYVQLSMEEGKGSRYSSSKEIRSVLVRHWKSLDRARLHTFHLWLLIYSLAEIFILQYLCPNSQSIPCLVLSSLFILYLILSFIPIRYGDHNKRFSSVVISLISTVVFPVFLWIIHIPTLTQNWPVNLSELSPLFSALCLSTLFQFFILPRNRQLFLCISLSFILLNIGILILITWPVVTESVIFAQSLIYLFVHQTIIAIVGIMCDANEAGSRANIAMRLSEAVHRRTELETLKDRQDQLLLSVIPAYLTDKVSQSIVAPSSAKGDLKNKNHKLFHDLHVQVHDNVTILFADIVNFTVLAAQLSAQDLVRTLNELFSKFDQDAQRLQCMRIKFLGDCYYCVSGMPVNRPNHADMCVLMGLEMIKTIKQVRIATGVDVNMRIGVHTGSVLCGILGLKKWQFDVWSDDVTLANQMESAGLPGAVHVTKSTRDMLLGDYCIVDANADDPVIVAHGEPTYHILPDKTSILERTASIYRNKRRTVDLCADDVSTAVNRMSVKSKVSKMAEFWGAETPFANLGRQADIENQRRPDYRNTVQSMTLIENNLTNFSLKSMSSILKCVEPACESSPYLLCPFSSRASLCHVSDCFIFFLFSIPVALCNLLIIRMNYPGYLHTAMFSQLFLSVVCLFLVAIIERLTTVGRTFLTALAFVLSASITIGQHVVVSFLDVVDDVESAPSIIWLPGCISHVCTVFVLYRLRHSFRCVLISADFCTFVFLLSTFSSSPNSIANPLLSFQLTIVCVHLVAVFLLLLFVDWITDYERKAEARCNVSFKNEERDVQTMQDINTLLIENILPRNVAVKFLSPDRNTEELYARDHDNVCVMFASIPNFKDFWSQWDTTRKLECLRLLNEIVCEFDKLLSKPKFSCIEKIKTVASTYIVACGLNECEYECGENPVNDALKTKKRNSAAFRNASIMIDFALSMAYVLEQLNTDSFQNFHLRIGMSLGPLVAGVIGAQKPQYDIWGNTVNLASRMDTHGEIGKIHMTGDMGRVLIEGGYKLESRGKIKVKGVSHPMETFLLSIGSSRNSAFSNNSL</sequence>
<dbReference type="InterPro" id="IPR029787">
    <property type="entry name" value="Nucleotide_cyclase"/>
</dbReference>
<comment type="similarity">
    <text evidence="15">Belongs to the adenylyl cyclase class-4/guanylyl cyclase family.</text>
</comment>
<dbReference type="GO" id="GO:0005524">
    <property type="term" value="F:ATP binding"/>
    <property type="evidence" value="ECO:0007669"/>
    <property type="project" value="UniProtKB-KW"/>
</dbReference>
<evidence type="ECO:0000313" key="18">
    <source>
        <dbReference type="EMBL" id="KAK0411897.1"/>
    </source>
</evidence>
<comment type="subcellular location">
    <subcellularLocation>
        <location evidence="4">Membrane</location>
        <topology evidence="4">Multi-pass membrane protein</topology>
    </subcellularLocation>
</comment>
<feature type="domain" description="Guanylate cyclase" evidence="17">
    <location>
        <begin position="824"/>
        <end position="978"/>
    </location>
</feature>
<comment type="catalytic activity">
    <reaction evidence="2">
        <text>ATP = 3',5'-cyclic AMP + diphosphate</text>
        <dbReference type="Rhea" id="RHEA:15389"/>
        <dbReference type="ChEBI" id="CHEBI:30616"/>
        <dbReference type="ChEBI" id="CHEBI:33019"/>
        <dbReference type="ChEBI" id="CHEBI:58165"/>
        <dbReference type="EC" id="4.6.1.1"/>
    </reaction>
</comment>
<evidence type="ECO:0000256" key="16">
    <source>
        <dbReference type="SAM" id="Phobius"/>
    </source>
</evidence>
<feature type="transmembrane region" description="Helical" evidence="16">
    <location>
        <begin position="647"/>
        <end position="670"/>
    </location>
</feature>
<feature type="transmembrane region" description="Helical" evidence="16">
    <location>
        <begin position="708"/>
        <end position="726"/>
    </location>
</feature>
<reference evidence="18" key="1">
    <citation type="submission" date="2023-06" db="EMBL/GenBank/DDBJ databases">
        <title>Genomic analysis of the entomopathogenic nematode Steinernema hermaphroditum.</title>
        <authorList>
            <person name="Schwarz E.M."/>
            <person name="Heppert J.K."/>
            <person name="Baniya A."/>
            <person name="Schwartz H.T."/>
            <person name="Tan C.-H."/>
            <person name="Antoshechkin I."/>
            <person name="Sternberg P.W."/>
            <person name="Goodrich-Blair H."/>
            <person name="Dillman A.R."/>
        </authorList>
    </citation>
    <scope>NUCLEOTIDE SEQUENCE</scope>
    <source>
        <strain evidence="18">PS9179</strain>
        <tissue evidence="18">Whole animal</tissue>
    </source>
</reference>
<evidence type="ECO:0000256" key="5">
    <source>
        <dbReference type="ARBA" id="ARBA00012201"/>
    </source>
</evidence>
<evidence type="ECO:0000256" key="1">
    <source>
        <dbReference type="ARBA" id="ARBA00001436"/>
    </source>
</evidence>
<evidence type="ECO:0000256" key="15">
    <source>
        <dbReference type="RuleBase" id="RU000405"/>
    </source>
</evidence>
<evidence type="ECO:0000256" key="6">
    <source>
        <dbReference type="ARBA" id="ARBA00022692"/>
    </source>
</evidence>
<dbReference type="Pfam" id="PF00211">
    <property type="entry name" value="Guanylate_cyc"/>
    <property type="match status" value="2"/>
</dbReference>
<keyword evidence="8" id="KW-0547">Nucleotide-binding</keyword>
<keyword evidence="14 15" id="KW-0456">Lyase</keyword>
<evidence type="ECO:0000256" key="2">
    <source>
        <dbReference type="ARBA" id="ARBA00001593"/>
    </source>
</evidence>
<protein>
    <recommendedName>
        <fullName evidence="5">adenylate cyclase</fullName>
        <ecNumber evidence="5">4.6.1.1</ecNumber>
    </recommendedName>
</protein>
<evidence type="ECO:0000256" key="3">
    <source>
        <dbReference type="ARBA" id="ARBA00001946"/>
    </source>
</evidence>
<dbReference type="EMBL" id="JAUCMV010000003">
    <property type="protein sequence ID" value="KAK0411897.1"/>
    <property type="molecule type" value="Genomic_DNA"/>
</dbReference>
<comment type="cofactor">
    <cofactor evidence="3">
        <name>Mg(2+)</name>
        <dbReference type="ChEBI" id="CHEBI:18420"/>
    </cofactor>
</comment>
<dbReference type="GO" id="GO:0004016">
    <property type="term" value="F:adenylate cyclase activity"/>
    <property type="evidence" value="ECO:0007669"/>
    <property type="project" value="UniProtKB-EC"/>
</dbReference>
<dbReference type="InterPro" id="IPR018297">
    <property type="entry name" value="A/G_cyclase_CS"/>
</dbReference>
<feature type="transmembrane region" description="Helical" evidence="16">
    <location>
        <begin position="68"/>
        <end position="90"/>
    </location>
</feature>
<evidence type="ECO:0000256" key="12">
    <source>
        <dbReference type="ARBA" id="ARBA00022998"/>
    </source>
</evidence>
<dbReference type="EC" id="4.6.1.1" evidence="5"/>
<dbReference type="Gene3D" id="3.30.70.1230">
    <property type="entry name" value="Nucleotide cyclase"/>
    <property type="match status" value="2"/>
</dbReference>
<keyword evidence="6 16" id="KW-0812">Transmembrane</keyword>
<evidence type="ECO:0000259" key="17">
    <source>
        <dbReference type="PROSITE" id="PS50125"/>
    </source>
</evidence>
<feature type="transmembrane region" description="Helical" evidence="16">
    <location>
        <begin position="42"/>
        <end position="62"/>
    </location>
</feature>
<dbReference type="AlphaFoldDB" id="A0AA39HVZ5"/>
<keyword evidence="12" id="KW-0115">cAMP biosynthesis</keyword>
<dbReference type="SUPFAM" id="SSF55073">
    <property type="entry name" value="Nucleotide cyclase"/>
    <property type="match status" value="2"/>
</dbReference>
<dbReference type="GO" id="GO:0007189">
    <property type="term" value="P:adenylate cyclase-activating G protein-coupled receptor signaling pathway"/>
    <property type="evidence" value="ECO:0007669"/>
    <property type="project" value="TreeGrafter"/>
</dbReference>
<dbReference type="GO" id="GO:0035556">
    <property type="term" value="P:intracellular signal transduction"/>
    <property type="evidence" value="ECO:0007669"/>
    <property type="project" value="InterPro"/>
</dbReference>
<feature type="transmembrane region" description="Helical" evidence="16">
    <location>
        <begin position="590"/>
        <end position="608"/>
    </location>
</feature>
<evidence type="ECO:0000256" key="13">
    <source>
        <dbReference type="ARBA" id="ARBA00023136"/>
    </source>
</evidence>
<evidence type="ECO:0000256" key="14">
    <source>
        <dbReference type="ARBA" id="ARBA00023239"/>
    </source>
</evidence>
<keyword evidence="19" id="KW-1185">Reference proteome</keyword>
<feature type="transmembrane region" description="Helical" evidence="16">
    <location>
        <begin position="188"/>
        <end position="210"/>
    </location>
</feature>
<dbReference type="GO" id="GO:0006171">
    <property type="term" value="P:cAMP biosynthetic process"/>
    <property type="evidence" value="ECO:0007669"/>
    <property type="project" value="UniProtKB-KW"/>
</dbReference>
<keyword evidence="13 16" id="KW-0472">Membrane</keyword>
<feature type="transmembrane region" description="Helical" evidence="16">
    <location>
        <begin position="682"/>
        <end position="701"/>
    </location>
</feature>
<dbReference type="FunFam" id="3.30.70.1230:FF:000032">
    <property type="entry name" value="Adenylyl cyclase 78C"/>
    <property type="match status" value="1"/>
</dbReference>
<dbReference type="GO" id="GO:0007193">
    <property type="term" value="P:adenylate cyclase-inhibiting G protein-coupled receptor signaling pathway"/>
    <property type="evidence" value="ECO:0007669"/>
    <property type="project" value="TreeGrafter"/>
</dbReference>
<evidence type="ECO:0000256" key="9">
    <source>
        <dbReference type="ARBA" id="ARBA00022840"/>
    </source>
</evidence>
<keyword evidence="10" id="KW-0460">Magnesium</keyword>
<dbReference type="GO" id="GO:0046872">
    <property type="term" value="F:metal ion binding"/>
    <property type="evidence" value="ECO:0007669"/>
    <property type="project" value="UniProtKB-KW"/>
</dbReference>
<feature type="transmembrane region" description="Helical" evidence="16">
    <location>
        <begin position="135"/>
        <end position="153"/>
    </location>
</feature>
<feature type="transmembrane region" description="Helical" evidence="16">
    <location>
        <begin position="738"/>
        <end position="760"/>
    </location>
</feature>
<dbReference type="Proteomes" id="UP001175271">
    <property type="component" value="Unassembled WGS sequence"/>
</dbReference>
<feature type="transmembrane region" description="Helical" evidence="16">
    <location>
        <begin position="102"/>
        <end position="123"/>
    </location>
</feature>
<dbReference type="PROSITE" id="PS50125">
    <property type="entry name" value="GUANYLATE_CYCLASE_2"/>
    <property type="match status" value="2"/>
</dbReference>
<comment type="catalytic activity">
    <reaction evidence="1">
        <text>GTP = 3',5'-cyclic GMP + diphosphate</text>
        <dbReference type="Rhea" id="RHEA:13665"/>
        <dbReference type="ChEBI" id="CHEBI:33019"/>
        <dbReference type="ChEBI" id="CHEBI:37565"/>
        <dbReference type="ChEBI" id="CHEBI:57746"/>
        <dbReference type="EC" id="4.6.1.2"/>
    </reaction>
</comment>
<dbReference type="FunFam" id="3.30.70.1230:FF:000024">
    <property type="entry name" value="ACXA, isoform A"/>
    <property type="match status" value="1"/>
</dbReference>
<feature type="domain" description="Guanylate cyclase" evidence="17">
    <location>
        <begin position="292"/>
        <end position="419"/>
    </location>
</feature>
<feature type="transmembrane region" description="Helical" evidence="16">
    <location>
        <begin position="160"/>
        <end position="182"/>
    </location>
</feature>
<evidence type="ECO:0000256" key="7">
    <source>
        <dbReference type="ARBA" id="ARBA00022723"/>
    </source>
</evidence>
<organism evidence="18 19">
    <name type="scientific">Steinernema hermaphroditum</name>
    <dbReference type="NCBI Taxonomy" id="289476"/>
    <lineage>
        <taxon>Eukaryota</taxon>
        <taxon>Metazoa</taxon>
        <taxon>Ecdysozoa</taxon>
        <taxon>Nematoda</taxon>
        <taxon>Chromadorea</taxon>
        <taxon>Rhabditida</taxon>
        <taxon>Tylenchina</taxon>
        <taxon>Panagrolaimomorpha</taxon>
        <taxon>Strongyloidoidea</taxon>
        <taxon>Steinernematidae</taxon>
        <taxon>Steinernema</taxon>
    </lineage>
</organism>
<evidence type="ECO:0000256" key="4">
    <source>
        <dbReference type="ARBA" id="ARBA00004141"/>
    </source>
</evidence>
<dbReference type="InterPro" id="IPR001054">
    <property type="entry name" value="A/G_cyclase"/>
</dbReference>
<keyword evidence="11 16" id="KW-1133">Transmembrane helix</keyword>
<evidence type="ECO:0000256" key="10">
    <source>
        <dbReference type="ARBA" id="ARBA00022842"/>
    </source>
</evidence>
<gene>
    <name evidence="18" type="ORF">QR680_005905</name>
</gene>
<evidence type="ECO:0000313" key="19">
    <source>
        <dbReference type="Proteomes" id="UP001175271"/>
    </source>
</evidence>